<accession>A0A2S7VXG9</accession>
<dbReference type="Proteomes" id="UP000238730">
    <property type="component" value="Unassembled WGS sequence"/>
</dbReference>
<dbReference type="OrthoDB" id="5826656at2"/>
<sequence>MKGITIASVLLATVLLTGCNQQHDHQIHGTLTHVGIATDFDLNNTPAVSIILSKDTEHYLTISLNQHSLQTLLAGQNTQNFNQKNKNIDANLTWDGHYIIDKARASGIVLDLAHVNNTTHNAKIHYTATLVSAKKESNKTIELSDSFTLPADDWKVIQELSPKKTN</sequence>
<dbReference type="PROSITE" id="PS51257">
    <property type="entry name" value="PROKAR_LIPOPROTEIN"/>
    <property type="match status" value="1"/>
</dbReference>
<evidence type="ECO:0008006" key="3">
    <source>
        <dbReference type="Google" id="ProtNLM"/>
    </source>
</evidence>
<evidence type="ECO:0000313" key="2">
    <source>
        <dbReference type="Proteomes" id="UP000238730"/>
    </source>
</evidence>
<dbReference type="EMBL" id="MSCJ01000001">
    <property type="protein sequence ID" value="PQJ66806.1"/>
    <property type="molecule type" value="Genomic_DNA"/>
</dbReference>
<comment type="caution">
    <text evidence="1">The sequence shown here is derived from an EMBL/GenBank/DDBJ whole genome shotgun (WGS) entry which is preliminary data.</text>
</comment>
<dbReference type="RefSeq" id="WP_105060123.1">
    <property type="nucleotide sequence ID" value="NZ_MSCJ01000001.1"/>
</dbReference>
<name>A0A2S7VXG9_PHOAN</name>
<proteinExistence type="predicted"/>
<evidence type="ECO:0000313" key="1">
    <source>
        <dbReference type="EMBL" id="PQJ66806.1"/>
    </source>
</evidence>
<dbReference type="AlphaFoldDB" id="A0A2S7VXG9"/>
<reference evidence="1 2" key="1">
    <citation type="submission" date="2016-12" db="EMBL/GenBank/DDBJ databases">
        <title>Diversity of luminous bacteria.</title>
        <authorList>
            <person name="Yoshizawa S."/>
            <person name="Kogure K."/>
        </authorList>
    </citation>
    <scope>NUCLEOTIDE SEQUENCE [LARGE SCALE GENOMIC DNA]</scope>
    <source>
        <strain evidence="1 2">LC1-200</strain>
    </source>
</reference>
<organism evidence="1 2">
    <name type="scientific">Photobacterium angustum</name>
    <dbReference type="NCBI Taxonomy" id="661"/>
    <lineage>
        <taxon>Bacteria</taxon>
        <taxon>Pseudomonadati</taxon>
        <taxon>Pseudomonadota</taxon>
        <taxon>Gammaproteobacteria</taxon>
        <taxon>Vibrionales</taxon>
        <taxon>Vibrionaceae</taxon>
        <taxon>Photobacterium</taxon>
    </lineage>
</organism>
<gene>
    <name evidence="1" type="ORF">BTO08_04905</name>
</gene>
<protein>
    <recommendedName>
        <fullName evidence="3">Lipoprotein</fullName>
    </recommendedName>
</protein>